<evidence type="ECO:0000313" key="1">
    <source>
        <dbReference type="EMBL" id="KAJ7965245.1"/>
    </source>
</evidence>
<gene>
    <name evidence="1" type="ORF">O6P43_014925</name>
</gene>
<dbReference type="KEGG" id="qsa:O6P43_014925"/>
<evidence type="ECO:0000313" key="2">
    <source>
        <dbReference type="Proteomes" id="UP001163823"/>
    </source>
</evidence>
<sequence>MSEVVLSSEELELQEIEMEKEKADVGSETQMKGGGSSGVVRWEKFLPRMTMRVLLVEADDSTRQIISSLLRKCSYRVMSSEDSASTVYKCMLRNLWQHVWRRQSSTTGINGPQDESHAHQKIEATAENNASSNGSSGNRASIQRNKELIEKGSGAQVGYMKFDVKTACLLPLAELLSEGRQTHVHLSETLIMHESHVGGKFDSSPQLDLSLRRSHPSSFEKEVSEERPIIMYSNASAFQREEPQIGMLGGLRTNILCHQSKNVDQVAAARVAAESKNEDFTNNGNSHRSVLREAVLSKFRLKWKEICYEKKVQYESRKKLAAVS</sequence>
<name>A0AAD7LY71_QUISA</name>
<organism evidence="1 2">
    <name type="scientific">Quillaja saponaria</name>
    <name type="common">Soap bark tree</name>
    <dbReference type="NCBI Taxonomy" id="32244"/>
    <lineage>
        <taxon>Eukaryota</taxon>
        <taxon>Viridiplantae</taxon>
        <taxon>Streptophyta</taxon>
        <taxon>Embryophyta</taxon>
        <taxon>Tracheophyta</taxon>
        <taxon>Spermatophyta</taxon>
        <taxon>Magnoliopsida</taxon>
        <taxon>eudicotyledons</taxon>
        <taxon>Gunneridae</taxon>
        <taxon>Pentapetalae</taxon>
        <taxon>rosids</taxon>
        <taxon>fabids</taxon>
        <taxon>Fabales</taxon>
        <taxon>Quillajaceae</taxon>
        <taxon>Quillaja</taxon>
    </lineage>
</organism>
<proteinExistence type="predicted"/>
<comment type="caution">
    <text evidence="1">The sequence shown here is derived from an EMBL/GenBank/DDBJ whole genome shotgun (WGS) entry which is preliminary data.</text>
</comment>
<dbReference type="Proteomes" id="UP001163823">
    <property type="component" value="Chromosome 6"/>
</dbReference>
<dbReference type="AlphaFoldDB" id="A0AAD7LY71"/>
<dbReference type="EMBL" id="JARAOO010000006">
    <property type="protein sequence ID" value="KAJ7965245.1"/>
    <property type="molecule type" value="Genomic_DNA"/>
</dbReference>
<keyword evidence="2" id="KW-1185">Reference proteome</keyword>
<reference evidence="1" key="1">
    <citation type="journal article" date="2023" name="Science">
        <title>Elucidation of the pathway for biosynthesis of saponin adjuvants from the soapbark tree.</title>
        <authorList>
            <person name="Reed J."/>
            <person name="Orme A."/>
            <person name="El-Demerdash A."/>
            <person name="Owen C."/>
            <person name="Martin L.B.B."/>
            <person name="Misra R.C."/>
            <person name="Kikuchi S."/>
            <person name="Rejzek M."/>
            <person name="Martin A.C."/>
            <person name="Harkess A."/>
            <person name="Leebens-Mack J."/>
            <person name="Louveau T."/>
            <person name="Stephenson M.J."/>
            <person name="Osbourn A."/>
        </authorList>
    </citation>
    <scope>NUCLEOTIDE SEQUENCE</scope>
    <source>
        <strain evidence="1">S10</strain>
    </source>
</reference>
<accession>A0AAD7LY71</accession>
<protein>
    <submittedName>
        <fullName evidence="1">Two-component response regulator-like</fullName>
    </submittedName>
</protein>